<dbReference type="InterPro" id="IPR010982">
    <property type="entry name" value="Lambda_DNA-bd_dom_sf"/>
</dbReference>
<reference evidence="2 3" key="1">
    <citation type="submission" date="2018-06" db="EMBL/GenBank/DDBJ databases">
        <authorList>
            <consortium name="Pathogen Informatics"/>
            <person name="Doyle S."/>
        </authorList>
    </citation>
    <scope>NUCLEOTIDE SEQUENCE [LARGE SCALE GENOMIC DNA]</scope>
    <source>
        <strain evidence="2 3">NCTC12872</strain>
    </source>
</reference>
<dbReference type="GO" id="GO:0003677">
    <property type="term" value="F:DNA binding"/>
    <property type="evidence" value="ECO:0007669"/>
    <property type="project" value="InterPro"/>
</dbReference>
<evidence type="ECO:0000259" key="1">
    <source>
        <dbReference type="PROSITE" id="PS50943"/>
    </source>
</evidence>
<dbReference type="SUPFAM" id="SSF47413">
    <property type="entry name" value="lambda repressor-like DNA-binding domains"/>
    <property type="match status" value="1"/>
</dbReference>
<dbReference type="EMBL" id="UGTA01000002">
    <property type="protein sequence ID" value="SUB76391.1"/>
    <property type="molecule type" value="Genomic_DNA"/>
</dbReference>
<gene>
    <name evidence="2" type="ORF">NCTC12872_02019</name>
</gene>
<dbReference type="Proteomes" id="UP000255417">
    <property type="component" value="Unassembled WGS sequence"/>
</dbReference>
<dbReference type="Gene3D" id="1.10.260.40">
    <property type="entry name" value="lambda repressor-like DNA-binding domains"/>
    <property type="match status" value="1"/>
</dbReference>
<feature type="domain" description="HTH cro/C1-type" evidence="1">
    <location>
        <begin position="32"/>
        <end position="69"/>
    </location>
</feature>
<protein>
    <recommendedName>
        <fullName evidence="1">HTH cro/C1-type domain-containing protein</fullName>
    </recommendedName>
</protein>
<dbReference type="OrthoDB" id="9013626at2"/>
<dbReference type="AlphaFoldDB" id="A0A379DFJ4"/>
<dbReference type="CDD" id="cd00093">
    <property type="entry name" value="HTH_XRE"/>
    <property type="match status" value="1"/>
</dbReference>
<dbReference type="RefSeq" id="WP_115316473.1">
    <property type="nucleotide sequence ID" value="NZ_LWIF01000002.1"/>
</dbReference>
<evidence type="ECO:0000313" key="3">
    <source>
        <dbReference type="Proteomes" id="UP000255417"/>
    </source>
</evidence>
<dbReference type="Pfam" id="PF01381">
    <property type="entry name" value="HTH_3"/>
    <property type="match status" value="1"/>
</dbReference>
<dbReference type="InterPro" id="IPR001387">
    <property type="entry name" value="Cro/C1-type_HTH"/>
</dbReference>
<name>A0A379DFJ4_9PAST</name>
<keyword evidence="3" id="KW-1185">Reference proteome</keyword>
<evidence type="ECO:0000313" key="2">
    <source>
        <dbReference type="EMBL" id="SUB76391.1"/>
    </source>
</evidence>
<proteinExistence type="predicted"/>
<organism evidence="2 3">
    <name type="scientific">Phocoenobacter uteri</name>
    <dbReference type="NCBI Taxonomy" id="146806"/>
    <lineage>
        <taxon>Bacteria</taxon>
        <taxon>Pseudomonadati</taxon>
        <taxon>Pseudomonadota</taxon>
        <taxon>Gammaproteobacteria</taxon>
        <taxon>Pasteurellales</taxon>
        <taxon>Pasteurellaceae</taxon>
        <taxon>Phocoenobacter</taxon>
    </lineage>
</organism>
<dbReference type="PROSITE" id="PS50943">
    <property type="entry name" value="HTH_CROC1"/>
    <property type="match status" value="1"/>
</dbReference>
<accession>A0A379DFJ4</accession>
<sequence>MKTEIRSEVLTTNIQWIQPTPDEIREVIFRSGWTQSETARYLGVTARQVNRWVKGEAKINYAAWAILCHEAGLGKIWG</sequence>